<dbReference type="InterPro" id="IPR036236">
    <property type="entry name" value="Znf_C2H2_sf"/>
</dbReference>
<evidence type="ECO:0000256" key="5">
    <source>
        <dbReference type="PROSITE-ProRule" id="PRU00042"/>
    </source>
</evidence>
<keyword evidence="2" id="KW-0677">Repeat</keyword>
<name>A0AAV1ZCN6_9ARAC</name>
<dbReference type="Gene3D" id="3.30.160.60">
    <property type="entry name" value="Classic Zinc Finger"/>
    <property type="match status" value="4"/>
</dbReference>
<dbReference type="InterPro" id="IPR013087">
    <property type="entry name" value="Znf_C2H2_type"/>
</dbReference>
<feature type="domain" description="C2H2-type" evidence="6">
    <location>
        <begin position="239"/>
        <end position="263"/>
    </location>
</feature>
<evidence type="ECO:0000313" key="8">
    <source>
        <dbReference type="Proteomes" id="UP001497382"/>
    </source>
</evidence>
<dbReference type="Pfam" id="PF00096">
    <property type="entry name" value="zf-C2H2"/>
    <property type="match status" value="3"/>
</dbReference>
<keyword evidence="1" id="KW-0479">Metal-binding</keyword>
<organism evidence="7 8">
    <name type="scientific">Larinioides sclopetarius</name>
    <dbReference type="NCBI Taxonomy" id="280406"/>
    <lineage>
        <taxon>Eukaryota</taxon>
        <taxon>Metazoa</taxon>
        <taxon>Ecdysozoa</taxon>
        <taxon>Arthropoda</taxon>
        <taxon>Chelicerata</taxon>
        <taxon>Arachnida</taxon>
        <taxon>Araneae</taxon>
        <taxon>Araneomorphae</taxon>
        <taxon>Entelegynae</taxon>
        <taxon>Araneoidea</taxon>
        <taxon>Araneidae</taxon>
        <taxon>Larinioides</taxon>
    </lineage>
</organism>
<evidence type="ECO:0000313" key="7">
    <source>
        <dbReference type="EMBL" id="CAL1269278.1"/>
    </source>
</evidence>
<dbReference type="PANTHER" id="PTHR24379:SF121">
    <property type="entry name" value="C2H2-TYPE DOMAIN-CONTAINING PROTEIN"/>
    <property type="match status" value="1"/>
</dbReference>
<dbReference type="FunFam" id="3.30.160.60:FF:000446">
    <property type="entry name" value="Zinc finger protein"/>
    <property type="match status" value="1"/>
</dbReference>
<dbReference type="GO" id="GO:0005634">
    <property type="term" value="C:nucleus"/>
    <property type="evidence" value="ECO:0007669"/>
    <property type="project" value="UniProtKB-ARBA"/>
</dbReference>
<evidence type="ECO:0000256" key="4">
    <source>
        <dbReference type="ARBA" id="ARBA00022833"/>
    </source>
</evidence>
<evidence type="ECO:0000256" key="3">
    <source>
        <dbReference type="ARBA" id="ARBA00022771"/>
    </source>
</evidence>
<keyword evidence="8" id="KW-1185">Reference proteome</keyword>
<dbReference type="PANTHER" id="PTHR24379">
    <property type="entry name" value="KRAB AND ZINC FINGER DOMAIN-CONTAINING"/>
    <property type="match status" value="1"/>
</dbReference>
<protein>
    <recommendedName>
        <fullName evidence="6">C2H2-type domain-containing protein</fullName>
    </recommendedName>
</protein>
<feature type="domain" description="C2H2-type" evidence="6">
    <location>
        <begin position="338"/>
        <end position="365"/>
    </location>
</feature>
<dbReference type="GO" id="GO:0008270">
    <property type="term" value="F:zinc ion binding"/>
    <property type="evidence" value="ECO:0007669"/>
    <property type="project" value="UniProtKB-KW"/>
</dbReference>
<dbReference type="SMART" id="SM00355">
    <property type="entry name" value="ZnF_C2H2"/>
    <property type="match status" value="6"/>
</dbReference>
<reference evidence="7 8" key="1">
    <citation type="submission" date="2024-04" db="EMBL/GenBank/DDBJ databases">
        <authorList>
            <person name="Rising A."/>
            <person name="Reimegard J."/>
            <person name="Sonavane S."/>
            <person name="Akerstrom W."/>
            <person name="Nylinder S."/>
            <person name="Hedman E."/>
            <person name="Kallberg Y."/>
        </authorList>
    </citation>
    <scope>NUCLEOTIDE SEQUENCE [LARGE SCALE GENOMIC DNA]</scope>
</reference>
<proteinExistence type="predicted"/>
<evidence type="ECO:0000256" key="2">
    <source>
        <dbReference type="ARBA" id="ARBA00022737"/>
    </source>
</evidence>
<dbReference type="AlphaFoldDB" id="A0AAV1ZCN6"/>
<dbReference type="EMBL" id="CAXIEN010000039">
    <property type="protein sequence ID" value="CAL1269278.1"/>
    <property type="molecule type" value="Genomic_DNA"/>
</dbReference>
<keyword evidence="3 5" id="KW-0863">Zinc-finger</keyword>
<gene>
    <name evidence="7" type="ORF">LARSCL_LOCUS4653</name>
</gene>
<dbReference type="PROSITE" id="PS00028">
    <property type="entry name" value="ZINC_FINGER_C2H2_1"/>
    <property type="match status" value="2"/>
</dbReference>
<keyword evidence="4" id="KW-0862">Zinc</keyword>
<accession>A0AAV1ZCN6</accession>
<comment type="caution">
    <text evidence="7">The sequence shown here is derived from an EMBL/GenBank/DDBJ whole genome shotgun (WGS) entry which is preliminary data.</text>
</comment>
<feature type="domain" description="C2H2-type" evidence="6">
    <location>
        <begin position="371"/>
        <end position="398"/>
    </location>
</feature>
<dbReference type="PROSITE" id="PS50157">
    <property type="entry name" value="ZINC_FINGER_C2H2_2"/>
    <property type="match status" value="4"/>
</dbReference>
<dbReference type="SUPFAM" id="SSF57667">
    <property type="entry name" value="beta-beta-alpha zinc fingers"/>
    <property type="match status" value="3"/>
</dbReference>
<evidence type="ECO:0000256" key="1">
    <source>
        <dbReference type="ARBA" id="ARBA00022723"/>
    </source>
</evidence>
<feature type="domain" description="C2H2-type" evidence="6">
    <location>
        <begin position="399"/>
        <end position="426"/>
    </location>
</feature>
<dbReference type="Proteomes" id="UP001497382">
    <property type="component" value="Unassembled WGS sequence"/>
</dbReference>
<sequence>MWSEGVTNSEVAILYPAFEMDYSRINMVEEDFLIKDIKSEFPECNIGFEGVPMYRHMDLETFSPQLTGVEPWNLLASEDFTCTPSKMMSDHSLIIPDNPMDHTSFITMKTQGLEEVALDTSHVNQLLFHDVGVPNDLIIEQGVEVGSENPHGDIMIVRNLRIKQEDIIEGEEVIACSEVDNEVVIDDNMESHLDTDHFVIGSSIDIGSDQIGDAGFEDTKLVIDTEQYCMEEEPSSIGYDCQECGVLFKSKTALKKHLKNCHTKVLKNKSKKNSTKEKFSPTNRRYSCASCTYTSTRRDKLDRHMEKHVLLDGVHPCGKRRHKPDALPQRHRHNAEEYKCPHCPYSCTVSKALKKHMKVHTSGNANFTLKLSCKICGKDRPSESEMQRHMKKHKKDANFLCDICNFSSVQLKKIIQHRRMHTGDKPHLCPHCYYRSARRDNLRSHVRRMHKRQNMYIDTFNPKEDVVL</sequence>
<evidence type="ECO:0000259" key="6">
    <source>
        <dbReference type="PROSITE" id="PS50157"/>
    </source>
</evidence>